<protein>
    <recommendedName>
        <fullName evidence="4">Myb-like domain-containing protein</fullName>
    </recommendedName>
</protein>
<evidence type="ECO:0000313" key="3">
    <source>
        <dbReference type="EMBL" id="ETV94430.1"/>
    </source>
</evidence>
<evidence type="ECO:0000256" key="1">
    <source>
        <dbReference type="SAM" id="Coils"/>
    </source>
</evidence>
<dbReference type="PANTHER" id="PTHR37558:SF1">
    <property type="entry name" value="HTH CENPB-TYPE DOMAIN-CONTAINING PROTEIN"/>
    <property type="match status" value="1"/>
</dbReference>
<dbReference type="VEuPathDB" id="FungiDB:H310_11755"/>
<dbReference type="OrthoDB" id="120918at2759"/>
<reference evidence="3" key="1">
    <citation type="submission" date="2013-12" db="EMBL/GenBank/DDBJ databases">
        <title>The Genome Sequence of Aphanomyces invadans NJM9701.</title>
        <authorList>
            <consortium name="The Broad Institute Genomics Platform"/>
            <person name="Russ C."/>
            <person name="Tyler B."/>
            <person name="van West P."/>
            <person name="Dieguez-Uribeondo J."/>
            <person name="Young S.K."/>
            <person name="Zeng Q."/>
            <person name="Gargeya S."/>
            <person name="Fitzgerald M."/>
            <person name="Abouelleil A."/>
            <person name="Alvarado L."/>
            <person name="Chapman S.B."/>
            <person name="Gainer-Dewar J."/>
            <person name="Goldberg J."/>
            <person name="Griggs A."/>
            <person name="Gujja S."/>
            <person name="Hansen M."/>
            <person name="Howarth C."/>
            <person name="Imamovic A."/>
            <person name="Ireland A."/>
            <person name="Larimer J."/>
            <person name="McCowan C."/>
            <person name="Murphy C."/>
            <person name="Pearson M."/>
            <person name="Poon T.W."/>
            <person name="Priest M."/>
            <person name="Roberts A."/>
            <person name="Saif S."/>
            <person name="Shea T."/>
            <person name="Sykes S."/>
            <person name="Wortman J."/>
            <person name="Nusbaum C."/>
            <person name="Birren B."/>
        </authorList>
    </citation>
    <scope>NUCLEOTIDE SEQUENCE [LARGE SCALE GENOMIC DNA]</scope>
    <source>
        <strain evidence="3">NJM9701</strain>
    </source>
</reference>
<feature type="compositionally biased region" description="Basic and acidic residues" evidence="2">
    <location>
        <begin position="160"/>
        <end position="169"/>
    </location>
</feature>
<dbReference type="PANTHER" id="PTHR37558">
    <property type="entry name" value="HTH CENPB-TYPE DOMAIN-CONTAINING PROTEIN"/>
    <property type="match status" value="1"/>
</dbReference>
<feature type="region of interest" description="Disordered" evidence="2">
    <location>
        <begin position="109"/>
        <end position="174"/>
    </location>
</feature>
<accession>A0A024TJX5</accession>
<keyword evidence="1" id="KW-0175">Coiled coil</keyword>
<organism evidence="3">
    <name type="scientific">Aphanomyces invadans</name>
    <dbReference type="NCBI Taxonomy" id="157072"/>
    <lineage>
        <taxon>Eukaryota</taxon>
        <taxon>Sar</taxon>
        <taxon>Stramenopiles</taxon>
        <taxon>Oomycota</taxon>
        <taxon>Saprolegniomycetes</taxon>
        <taxon>Saprolegniales</taxon>
        <taxon>Verrucalvaceae</taxon>
        <taxon>Aphanomyces</taxon>
    </lineage>
</organism>
<dbReference type="GeneID" id="20088805"/>
<sequence>MSEQEGTKRKAAYRFSIPVDIDLLKEVMFACPHDAPYGQTSSRWQEVGEHMRALHGPELSAGGCRKRHDDLMAAFKKETVKSMRASGTEEEYLEREQLLQDLSDMIESANDKRKSIKEEKDKKADRRESDGHLIREAALAGLKRKATAQDSLDESEDDDRSPSKKKESRGTTPLKEAVSAVVDFAAIMEASHKLKREDQEMQKEAHVLALRKLELDEQRFLLDKAEREARFAAEQVERQTQFEFMQGTVELLRALAQKM</sequence>
<feature type="compositionally biased region" description="Basic and acidic residues" evidence="2">
    <location>
        <begin position="109"/>
        <end position="135"/>
    </location>
</feature>
<feature type="coiled-coil region" evidence="1">
    <location>
        <begin position="215"/>
        <end position="242"/>
    </location>
</feature>
<gene>
    <name evidence="3" type="ORF">H310_11755</name>
</gene>
<evidence type="ECO:0008006" key="4">
    <source>
        <dbReference type="Google" id="ProtNLM"/>
    </source>
</evidence>
<evidence type="ECO:0000256" key="2">
    <source>
        <dbReference type="SAM" id="MobiDB-lite"/>
    </source>
</evidence>
<name>A0A024TJX5_9STRA</name>
<dbReference type="RefSeq" id="XP_008876745.1">
    <property type="nucleotide sequence ID" value="XM_008878523.1"/>
</dbReference>
<proteinExistence type="predicted"/>
<dbReference type="EMBL" id="KI913985">
    <property type="protein sequence ID" value="ETV94430.1"/>
    <property type="molecule type" value="Genomic_DNA"/>
</dbReference>
<dbReference type="AlphaFoldDB" id="A0A024TJX5"/>